<organism evidence="5 6">
    <name type="scientific">Lysobacter spongiicola DSM 21749</name>
    <dbReference type="NCBI Taxonomy" id="1122188"/>
    <lineage>
        <taxon>Bacteria</taxon>
        <taxon>Pseudomonadati</taxon>
        <taxon>Pseudomonadota</taxon>
        <taxon>Gammaproteobacteria</taxon>
        <taxon>Lysobacterales</taxon>
        <taxon>Lysobacteraceae</taxon>
        <taxon>Novilysobacter</taxon>
    </lineage>
</organism>
<keyword evidence="3" id="KW-0104">Cadmium</keyword>
<comment type="catalytic activity">
    <reaction evidence="4">
        <text>D-erythrose 4-phosphate + phosphoenolpyruvate + H2O = 7-phospho-2-dehydro-3-deoxy-D-arabino-heptonate + phosphate</text>
        <dbReference type="Rhea" id="RHEA:14717"/>
        <dbReference type="ChEBI" id="CHEBI:15377"/>
        <dbReference type="ChEBI" id="CHEBI:16897"/>
        <dbReference type="ChEBI" id="CHEBI:43474"/>
        <dbReference type="ChEBI" id="CHEBI:58394"/>
        <dbReference type="ChEBI" id="CHEBI:58702"/>
        <dbReference type="EC" id="2.5.1.54"/>
    </reaction>
</comment>
<keyword evidence="3" id="KW-0170">Cobalt</keyword>
<protein>
    <recommendedName>
        <fullName evidence="4">Phospho-2-dehydro-3-deoxyheptonate aldolase</fullName>
        <ecNumber evidence="4">2.5.1.54</ecNumber>
    </recommendedName>
</protein>
<dbReference type="InterPro" id="IPR002480">
    <property type="entry name" value="DAHP_synth_2"/>
</dbReference>
<dbReference type="PANTHER" id="PTHR21337">
    <property type="entry name" value="PHOSPHO-2-DEHYDRO-3-DEOXYHEPTONATE ALDOLASE 1, 2"/>
    <property type="match status" value="1"/>
</dbReference>
<keyword evidence="3" id="KW-0464">Manganese</keyword>
<dbReference type="STRING" id="1122188.SAMN02745674_02624"/>
<feature type="binding site" evidence="3">
    <location>
        <position position="119"/>
    </location>
    <ligand>
        <name>phosphoenolpyruvate</name>
        <dbReference type="ChEBI" id="CHEBI:58702"/>
    </ligand>
</feature>
<keyword evidence="6" id="KW-1185">Reference proteome</keyword>
<dbReference type="SUPFAM" id="SSF51569">
    <property type="entry name" value="Aldolase"/>
    <property type="match status" value="1"/>
</dbReference>
<gene>
    <name evidence="5" type="ORF">SAMN02745674_02624</name>
</gene>
<dbReference type="PANTHER" id="PTHR21337:SF0">
    <property type="entry name" value="PHOSPHO-2-DEHYDRO-3-DEOXYHEPTONATE ALDOLASE"/>
    <property type="match status" value="1"/>
</dbReference>
<dbReference type="Gene3D" id="3.20.20.70">
    <property type="entry name" value="Aldolase class I"/>
    <property type="match status" value="1"/>
</dbReference>
<evidence type="ECO:0000256" key="3">
    <source>
        <dbReference type="PIRSR" id="PIRSR602480-1"/>
    </source>
</evidence>
<accession>A0A1T4S7G6</accession>
<evidence type="ECO:0000313" key="6">
    <source>
        <dbReference type="Proteomes" id="UP000190061"/>
    </source>
</evidence>
<dbReference type="Proteomes" id="UP000190061">
    <property type="component" value="Unassembled WGS sequence"/>
</dbReference>
<dbReference type="GO" id="GO:0003849">
    <property type="term" value="F:3-deoxy-7-phosphoheptulonate synthase activity"/>
    <property type="evidence" value="ECO:0007669"/>
    <property type="project" value="UniProtKB-EC"/>
</dbReference>
<sequence length="173" mass="19144">MSSDRHLQPVNLPSGWSSTSWRGRAALQLPTYPDQTELEGVLSELRDLPPLVTSWEILALKQKLADAQEGKCFLLQGGDCAETFDACSSEVISNRLKVLLQMSLVLVHGLRKPVVRVGRFAGQYAKPRSADTETIGGVTLPSYRGDMVNGPSFDPEARRPDPRRMVKAMRVRP</sequence>
<evidence type="ECO:0000256" key="4">
    <source>
        <dbReference type="RuleBase" id="RU363071"/>
    </source>
</evidence>
<proteinExistence type="inferred from homology"/>
<evidence type="ECO:0000256" key="2">
    <source>
        <dbReference type="ARBA" id="ARBA00022679"/>
    </source>
</evidence>
<comment type="similarity">
    <text evidence="1 4">Belongs to the class-II DAHP synthase family.</text>
</comment>
<comment type="cofactor">
    <cofactor evidence="3">
        <name>Mn(2+)</name>
        <dbReference type="ChEBI" id="CHEBI:29035"/>
    </cofactor>
    <cofactor evidence="3">
        <name>Co(2+)</name>
        <dbReference type="ChEBI" id="CHEBI:48828"/>
    </cofactor>
    <cofactor evidence="3">
        <name>Cd(2+)</name>
        <dbReference type="ChEBI" id="CHEBI:48775"/>
    </cofactor>
    <text evidence="3">Binds 1 divalent cation per subunit. The enzyme is active with manganese, cobalt or cadmium ions.</text>
</comment>
<dbReference type="Pfam" id="PF01474">
    <property type="entry name" value="DAHP_synth_2"/>
    <property type="match status" value="1"/>
</dbReference>
<keyword evidence="2 4" id="KW-0808">Transferase</keyword>
<dbReference type="AlphaFoldDB" id="A0A1T4S7G6"/>
<feature type="binding site" evidence="3">
    <location>
        <position position="80"/>
    </location>
    <ligand>
        <name>Mn(2+)</name>
        <dbReference type="ChEBI" id="CHEBI:29035"/>
    </ligand>
</feature>
<evidence type="ECO:0000313" key="5">
    <source>
        <dbReference type="EMBL" id="SKA24175.1"/>
    </source>
</evidence>
<evidence type="ECO:0000256" key="1">
    <source>
        <dbReference type="ARBA" id="ARBA00008911"/>
    </source>
</evidence>
<dbReference type="InterPro" id="IPR013785">
    <property type="entry name" value="Aldolase_TIM"/>
</dbReference>
<reference evidence="5 6" key="1">
    <citation type="submission" date="2017-02" db="EMBL/GenBank/DDBJ databases">
        <authorList>
            <person name="Peterson S.W."/>
        </authorList>
    </citation>
    <scope>NUCLEOTIDE SEQUENCE [LARGE SCALE GENOMIC DNA]</scope>
    <source>
        <strain evidence="5 6">DSM 21749</strain>
    </source>
</reference>
<name>A0A1T4S7G6_9GAMM</name>
<dbReference type="GO" id="GO:0009073">
    <property type="term" value="P:aromatic amino acid family biosynthetic process"/>
    <property type="evidence" value="ECO:0007669"/>
    <property type="project" value="InterPro"/>
</dbReference>
<dbReference type="EC" id="2.5.1.54" evidence="4"/>
<dbReference type="EMBL" id="FUXP01000014">
    <property type="protein sequence ID" value="SKA24175.1"/>
    <property type="molecule type" value="Genomic_DNA"/>
</dbReference>